<keyword evidence="6" id="KW-1185">Reference proteome</keyword>
<dbReference type="EMBL" id="BLRZ01000015">
    <property type="protein sequence ID" value="GFP29562.1"/>
    <property type="molecule type" value="Genomic_DNA"/>
</dbReference>
<sequence>MTDLKAKEAAFQEAMLEIYRRAKAECEYNAIRFLQMVTDFGGVETAKKLLLSDDIQYGFTKLWECGCLSLTVEAHVLLPEFRHFFTREMQRRARDRLLAHDPHFFDHWKEQH</sequence>
<reference evidence="4 5" key="1">
    <citation type="journal article" date="2020" name="Front. Microbiol.">
        <title>Single-cell genomics of novel Actinobacteria with the Wood-Ljungdahl pathway discovered in a serpentinizing system.</title>
        <authorList>
            <person name="Merino N."/>
            <person name="Kawai M."/>
            <person name="Boyd E.S."/>
            <person name="Colman D.R."/>
            <person name="McGlynn S.E."/>
            <person name="Nealson K.H."/>
            <person name="Kurokawa K."/>
            <person name="Hongoh Y."/>
        </authorList>
    </citation>
    <scope>NUCLEOTIDE SEQUENCE [LARGE SCALE GENOMIC DNA]</scope>
    <source>
        <strain evidence="1 5">S03</strain>
        <strain evidence="2 6">S34</strain>
        <strain evidence="3 4">S47</strain>
    </source>
</reference>
<evidence type="ECO:0000313" key="6">
    <source>
        <dbReference type="Proteomes" id="UP000588083"/>
    </source>
</evidence>
<dbReference type="Proteomes" id="UP000569018">
    <property type="component" value="Unassembled WGS sequence"/>
</dbReference>
<evidence type="ECO:0000313" key="3">
    <source>
        <dbReference type="EMBL" id="GFP39968.1"/>
    </source>
</evidence>
<accession>A0A6V8PA49</accession>
<dbReference type="EMBL" id="BLSD01000116">
    <property type="protein sequence ID" value="GFP39968.1"/>
    <property type="molecule type" value="Genomic_DNA"/>
</dbReference>
<dbReference type="Proteomes" id="UP000574717">
    <property type="component" value="Unassembled WGS sequence"/>
</dbReference>
<evidence type="ECO:0000313" key="4">
    <source>
        <dbReference type="Proteomes" id="UP000569018"/>
    </source>
</evidence>
<dbReference type="AlphaFoldDB" id="A0A6V8PA49"/>
<dbReference type="RefSeq" id="WP_176236013.1">
    <property type="nucleotide sequence ID" value="NZ_BLRU01000037.1"/>
</dbReference>
<dbReference type="Proteomes" id="UP000588083">
    <property type="component" value="Unassembled WGS sequence"/>
</dbReference>
<evidence type="ECO:0000313" key="2">
    <source>
        <dbReference type="EMBL" id="GFP29562.1"/>
    </source>
</evidence>
<proteinExistence type="predicted"/>
<protein>
    <submittedName>
        <fullName evidence="2">Uncharacterized protein</fullName>
    </submittedName>
</protein>
<organism evidence="2 6">
    <name type="scientific">Candidatus Hakubella thermalkaliphila</name>
    <dbReference type="NCBI Taxonomy" id="2754717"/>
    <lineage>
        <taxon>Bacteria</taxon>
        <taxon>Bacillati</taxon>
        <taxon>Actinomycetota</taxon>
        <taxon>Actinomycetota incertae sedis</taxon>
        <taxon>Candidatus Hakubellales</taxon>
        <taxon>Candidatus Hakubellaceae</taxon>
        <taxon>Candidatus Hakubella</taxon>
    </lineage>
</organism>
<evidence type="ECO:0000313" key="1">
    <source>
        <dbReference type="EMBL" id="GFP19100.1"/>
    </source>
</evidence>
<name>A0A6V8PA49_9ACTN</name>
<evidence type="ECO:0000313" key="5">
    <source>
        <dbReference type="Proteomes" id="UP000574717"/>
    </source>
</evidence>
<comment type="caution">
    <text evidence="2">The sequence shown here is derived from an EMBL/GenBank/DDBJ whole genome shotgun (WGS) entry which is preliminary data.</text>
</comment>
<dbReference type="EMBL" id="BLRU01000037">
    <property type="protein sequence ID" value="GFP19100.1"/>
    <property type="molecule type" value="Genomic_DNA"/>
</dbReference>
<gene>
    <name evidence="1" type="ORF">HKBW3S03_00604</name>
    <name evidence="2" type="ORF">HKBW3S34_00482</name>
    <name evidence="3" type="ORF">HKBW3S47_01665</name>
</gene>